<feature type="chain" id="PRO_5042907738" description="Accessory gland protein" evidence="1">
    <location>
        <begin position="23"/>
        <end position="244"/>
    </location>
</feature>
<keyword evidence="3" id="KW-1185">Reference proteome</keyword>
<protein>
    <recommendedName>
        <fullName evidence="4">Accessory gland protein</fullName>
    </recommendedName>
</protein>
<dbReference type="AlphaFoldDB" id="A0AAN9ZBN7"/>
<dbReference type="Proteomes" id="UP001378592">
    <property type="component" value="Unassembled WGS sequence"/>
</dbReference>
<proteinExistence type="predicted"/>
<evidence type="ECO:0008006" key="4">
    <source>
        <dbReference type="Google" id="ProtNLM"/>
    </source>
</evidence>
<feature type="signal peptide" evidence="1">
    <location>
        <begin position="1"/>
        <end position="22"/>
    </location>
</feature>
<evidence type="ECO:0000313" key="3">
    <source>
        <dbReference type="Proteomes" id="UP001378592"/>
    </source>
</evidence>
<name>A0AAN9ZBN7_9ORTH</name>
<accession>A0AAN9ZBN7</accession>
<evidence type="ECO:0000313" key="2">
    <source>
        <dbReference type="EMBL" id="KAK7869832.1"/>
    </source>
</evidence>
<keyword evidence="1" id="KW-0732">Signal</keyword>
<evidence type="ECO:0000256" key="1">
    <source>
        <dbReference type="SAM" id="SignalP"/>
    </source>
</evidence>
<gene>
    <name evidence="2" type="ORF">R5R35_008050</name>
</gene>
<comment type="caution">
    <text evidence="2">The sequence shown here is derived from an EMBL/GenBank/DDBJ whole genome shotgun (WGS) entry which is preliminary data.</text>
</comment>
<reference evidence="2 3" key="1">
    <citation type="submission" date="2024-03" db="EMBL/GenBank/DDBJ databases">
        <title>The genome assembly and annotation of the cricket Gryllus longicercus Weissman &amp; Gray.</title>
        <authorList>
            <person name="Szrajer S."/>
            <person name="Gray D."/>
            <person name="Ylla G."/>
        </authorList>
    </citation>
    <scope>NUCLEOTIDE SEQUENCE [LARGE SCALE GENOMIC DNA]</scope>
    <source>
        <strain evidence="2">DAG 2021-001</strain>
        <tissue evidence="2">Whole body minus gut</tissue>
    </source>
</reference>
<sequence length="244" mass="25856">MAARALCFIVALSVFQAPHALSIGSVFNLTAAVNSLTNVVDTLKNTAESTLNSTLEGISSEVNAVVSRLETNLTSTIAEVSSEVQQLVQEAKNEGIAVGSCGVTASVNLTKIYAGLPVSLAHCYLDYLDAFNYYVDNVEKDISASYQAIKDAVSAATKCGFFDLLLCETNVFLNATNFERKKAEDVAFQLLNSGTAAVNLVATITLCDEEKSTQAVLDVYNVIPATKKCLAAKKAELSNSSDSS</sequence>
<dbReference type="EMBL" id="JAZDUA010000068">
    <property type="protein sequence ID" value="KAK7869832.1"/>
    <property type="molecule type" value="Genomic_DNA"/>
</dbReference>
<organism evidence="2 3">
    <name type="scientific">Gryllus longicercus</name>
    <dbReference type="NCBI Taxonomy" id="2509291"/>
    <lineage>
        <taxon>Eukaryota</taxon>
        <taxon>Metazoa</taxon>
        <taxon>Ecdysozoa</taxon>
        <taxon>Arthropoda</taxon>
        <taxon>Hexapoda</taxon>
        <taxon>Insecta</taxon>
        <taxon>Pterygota</taxon>
        <taxon>Neoptera</taxon>
        <taxon>Polyneoptera</taxon>
        <taxon>Orthoptera</taxon>
        <taxon>Ensifera</taxon>
        <taxon>Gryllidea</taxon>
        <taxon>Grylloidea</taxon>
        <taxon>Gryllidae</taxon>
        <taxon>Gryllinae</taxon>
        <taxon>Gryllus</taxon>
    </lineage>
</organism>